<protein>
    <recommendedName>
        <fullName evidence="3">Colorectal mutant cancer protein</fullName>
    </recommendedName>
</protein>
<evidence type="ECO:0008006" key="3">
    <source>
        <dbReference type="Google" id="ProtNLM"/>
    </source>
</evidence>
<reference evidence="1 2" key="1">
    <citation type="submission" date="2017-03" db="EMBL/GenBank/DDBJ databases">
        <title>Genome of the blue death feigning beetle - Asbolus verrucosus.</title>
        <authorList>
            <person name="Rider S.D."/>
        </authorList>
    </citation>
    <scope>NUCLEOTIDE SEQUENCE [LARGE SCALE GENOMIC DNA]</scope>
    <source>
        <strain evidence="1">Butters</strain>
        <tissue evidence="1">Head and leg muscle</tissue>
    </source>
</reference>
<dbReference type="PANTHER" id="PTHR23347:SF6">
    <property type="entry name" value="FI17904P1"/>
    <property type="match status" value="1"/>
</dbReference>
<dbReference type="STRING" id="1661398.A0A482VEX8"/>
<proteinExistence type="predicted"/>
<dbReference type="OrthoDB" id="6256369at2759"/>
<comment type="caution">
    <text evidence="1">The sequence shown here is derived from an EMBL/GenBank/DDBJ whole genome shotgun (WGS) entry which is preliminary data.</text>
</comment>
<dbReference type="EMBL" id="QDEB01106907">
    <property type="protein sequence ID" value="RZB89875.1"/>
    <property type="molecule type" value="Genomic_DNA"/>
</dbReference>
<name>A0A482VEX8_ASBVE</name>
<dbReference type="PANTHER" id="PTHR23347">
    <property type="entry name" value="COLORECTAL MUTANT CANCER PROTEIN MCC PROTEIN -RELATED"/>
    <property type="match status" value="1"/>
</dbReference>
<dbReference type="AlphaFoldDB" id="A0A482VEX8"/>
<sequence length="333" mass="37547">KRAADGHKDVNPNDLVNSDLPTAVAEHIVGDILRQCDIQTEKQAIDIELRRLNAKLEHARSQNSVLVITLSETKAHCDSDEPWSSDHERRLREHVSRLKAERSNIQGTYVALESTQVENIPVRPSSSQEARKMDLEMAVLIQELIGLREDKAELVTKLFVLEKDKSAIELKLKYVEGQQKAQAAALKNLQGQLKDTEALLALATQNKERGYSDAEHAQGVELELMQALAREARLKVRSQELVTTLEQVTKNAEARLIEGREIVHDLNHTNSILAETVDRNNKKFQSKFKKMEHQMLAMVEKHTLQVQNLQQRIATLETPPTNSSENSINSIAV</sequence>
<dbReference type="InterPro" id="IPR040171">
    <property type="entry name" value="USBP1-like"/>
</dbReference>
<evidence type="ECO:0000313" key="1">
    <source>
        <dbReference type="EMBL" id="RZB89875.1"/>
    </source>
</evidence>
<organism evidence="1 2">
    <name type="scientific">Asbolus verrucosus</name>
    <name type="common">Desert ironclad beetle</name>
    <dbReference type="NCBI Taxonomy" id="1661398"/>
    <lineage>
        <taxon>Eukaryota</taxon>
        <taxon>Metazoa</taxon>
        <taxon>Ecdysozoa</taxon>
        <taxon>Arthropoda</taxon>
        <taxon>Hexapoda</taxon>
        <taxon>Insecta</taxon>
        <taxon>Pterygota</taxon>
        <taxon>Neoptera</taxon>
        <taxon>Endopterygota</taxon>
        <taxon>Coleoptera</taxon>
        <taxon>Polyphaga</taxon>
        <taxon>Cucujiformia</taxon>
        <taxon>Tenebrionidae</taxon>
        <taxon>Pimeliinae</taxon>
        <taxon>Asbolus</taxon>
    </lineage>
</organism>
<keyword evidence="2" id="KW-1185">Reference proteome</keyword>
<accession>A0A482VEX8</accession>
<dbReference type="Proteomes" id="UP000292052">
    <property type="component" value="Unassembled WGS sequence"/>
</dbReference>
<evidence type="ECO:0000313" key="2">
    <source>
        <dbReference type="Proteomes" id="UP000292052"/>
    </source>
</evidence>
<feature type="non-terminal residue" evidence="1">
    <location>
        <position position="1"/>
    </location>
</feature>
<gene>
    <name evidence="1" type="ORF">BDFB_010500</name>
</gene>